<dbReference type="PANTHER" id="PTHR13389:SF0">
    <property type="entry name" value="PUMILIO HOMOLOG 3"/>
    <property type="match status" value="1"/>
</dbReference>
<dbReference type="OrthoDB" id="497380at2759"/>
<dbReference type="InParanoid" id="A0A0C2WEF3"/>
<feature type="region of interest" description="Disordered" evidence="3">
    <location>
        <begin position="1"/>
        <end position="83"/>
    </location>
</feature>
<evidence type="ECO:0000259" key="4">
    <source>
        <dbReference type="PROSITE" id="PS50303"/>
    </source>
</evidence>
<dbReference type="AlphaFoldDB" id="A0A0C2WEF3"/>
<evidence type="ECO:0000256" key="3">
    <source>
        <dbReference type="SAM" id="MobiDB-lite"/>
    </source>
</evidence>
<evidence type="ECO:0000313" key="5">
    <source>
        <dbReference type="EMBL" id="KIL59772.1"/>
    </source>
</evidence>
<feature type="domain" description="PUM-HD" evidence="4">
    <location>
        <begin position="142"/>
        <end position="537"/>
    </location>
</feature>
<dbReference type="HOGENOM" id="CLU_013994_2_0_1"/>
<dbReference type="SUPFAM" id="SSF48371">
    <property type="entry name" value="ARM repeat"/>
    <property type="match status" value="1"/>
</dbReference>
<keyword evidence="1" id="KW-0677">Repeat</keyword>
<proteinExistence type="predicted"/>
<evidence type="ECO:0000256" key="2">
    <source>
        <dbReference type="ARBA" id="ARBA00022884"/>
    </source>
</evidence>
<dbReference type="GO" id="GO:0003729">
    <property type="term" value="F:mRNA binding"/>
    <property type="evidence" value="ECO:0007669"/>
    <property type="project" value="TreeGrafter"/>
</dbReference>
<dbReference type="STRING" id="946122.A0A0C2WEF3"/>
<gene>
    <name evidence="5" type="ORF">M378DRAFT_168911</name>
</gene>
<dbReference type="InterPro" id="IPR040059">
    <property type="entry name" value="PUM3"/>
</dbReference>
<feature type="compositionally biased region" description="Low complexity" evidence="3">
    <location>
        <begin position="17"/>
        <end position="38"/>
    </location>
</feature>
<dbReference type="InterPro" id="IPR001313">
    <property type="entry name" value="Pumilio_RNA-bd_rpt"/>
</dbReference>
<dbReference type="GO" id="GO:0005730">
    <property type="term" value="C:nucleolus"/>
    <property type="evidence" value="ECO:0007669"/>
    <property type="project" value="TreeGrafter"/>
</dbReference>
<dbReference type="GO" id="GO:0006417">
    <property type="term" value="P:regulation of translation"/>
    <property type="evidence" value="ECO:0007669"/>
    <property type="project" value="TreeGrafter"/>
</dbReference>
<dbReference type="PANTHER" id="PTHR13389">
    <property type="entry name" value="PUMILIO HOMOLOG 3"/>
    <property type="match status" value="1"/>
</dbReference>
<dbReference type="InterPro" id="IPR011989">
    <property type="entry name" value="ARM-like"/>
</dbReference>
<keyword evidence="2" id="KW-0694">RNA-binding</keyword>
<dbReference type="InterPro" id="IPR012959">
    <property type="entry name" value="CPL_dom"/>
</dbReference>
<protein>
    <recommendedName>
        <fullName evidence="4">PUM-HD domain-containing protein</fullName>
    </recommendedName>
</protein>
<dbReference type="InterPro" id="IPR033133">
    <property type="entry name" value="PUM-HD"/>
</dbReference>
<accession>A0A0C2WEF3</accession>
<dbReference type="InterPro" id="IPR016024">
    <property type="entry name" value="ARM-type_fold"/>
</dbReference>
<dbReference type="EMBL" id="KN818310">
    <property type="protein sequence ID" value="KIL59772.1"/>
    <property type="molecule type" value="Genomic_DNA"/>
</dbReference>
<reference evidence="5 6" key="1">
    <citation type="submission" date="2014-04" db="EMBL/GenBank/DDBJ databases">
        <title>Evolutionary Origins and Diversification of the Mycorrhizal Mutualists.</title>
        <authorList>
            <consortium name="DOE Joint Genome Institute"/>
            <consortium name="Mycorrhizal Genomics Consortium"/>
            <person name="Kohler A."/>
            <person name="Kuo A."/>
            <person name="Nagy L.G."/>
            <person name="Floudas D."/>
            <person name="Copeland A."/>
            <person name="Barry K.W."/>
            <person name="Cichocki N."/>
            <person name="Veneault-Fourrey C."/>
            <person name="LaButti K."/>
            <person name="Lindquist E.A."/>
            <person name="Lipzen A."/>
            <person name="Lundell T."/>
            <person name="Morin E."/>
            <person name="Murat C."/>
            <person name="Riley R."/>
            <person name="Ohm R."/>
            <person name="Sun H."/>
            <person name="Tunlid A."/>
            <person name="Henrissat B."/>
            <person name="Grigoriev I.V."/>
            <person name="Hibbett D.S."/>
            <person name="Martin F."/>
        </authorList>
    </citation>
    <scope>NUCLEOTIDE SEQUENCE [LARGE SCALE GENOMIC DNA]</scope>
    <source>
        <strain evidence="5 6">Koide BX008</strain>
    </source>
</reference>
<dbReference type="PROSITE" id="PS50303">
    <property type="entry name" value="PUM_HD"/>
    <property type="match status" value="1"/>
</dbReference>
<keyword evidence="6" id="KW-1185">Reference proteome</keyword>
<dbReference type="Proteomes" id="UP000054549">
    <property type="component" value="Unassembled WGS sequence"/>
</dbReference>
<sequence length="720" mass="80262">MPATPAPIKKRPAPVQNVSSKASKVRVVSKNVAVPVRNAAKGGKGKEKETSVYEKKKKRNVPVTKSSREDSSEDSEDFEEGDGFVNDVEPGEMLLQAFGPGEKKSVSVPKDPKASQERHKAQRLLHAQRRAIKPHADLITEAKGVWLLARQKHIGSSERQAHIQKLMNVVRGHVKVIVLKHDASRIIQTIVKYGGQKERNEIATELKGHYRDLAQNKYSKFLVTKLIRLCPAHRASILSEFQSHVLRLLLHREASSVLADAFELYVNAYERSLLLRDFYGKEANLFTVTESTEADKERAKKGLRGALEGADQERKRRIMNAAKENLLAIFNNSDKGAVTHAIVHRAMWEYISVTNEIPDETEREKLRREIFESCQELLAEMVHTKDGSRVVREFISQGAAKDRKQILKVIKPHIERMCLDDEAQLVLFTALDSIDDTKLLAKSVISSITEALSVVPKPKSNTSPLHATPQGRRTLISLLTPRTRRHFTPAQITLMAETDATRDLTSKKPVALREEEVRKAASPDLVAWVMEKGENVVTETGGCLVVTEIMLYADADKSSATASLLRPLATPYPSSDSSNPHPIDLPHTSRLYKTLLQGGHFNQATQKVDYTSAWNHVRFAIAFANTVGQDVIVSMCTKGSRGGAFVVAELCSTLVLGTANLVHGEEGNMDVVDEELEEERTKARKMVNKWFDKGVRKEIEEQQGMKGQKVLLEALGRLSC</sequence>
<evidence type="ECO:0000313" key="6">
    <source>
        <dbReference type="Proteomes" id="UP000054549"/>
    </source>
</evidence>
<feature type="compositionally biased region" description="Acidic residues" evidence="3">
    <location>
        <begin position="71"/>
        <end position="82"/>
    </location>
</feature>
<organism evidence="5 6">
    <name type="scientific">Amanita muscaria (strain Koide BX008)</name>
    <dbReference type="NCBI Taxonomy" id="946122"/>
    <lineage>
        <taxon>Eukaryota</taxon>
        <taxon>Fungi</taxon>
        <taxon>Dikarya</taxon>
        <taxon>Basidiomycota</taxon>
        <taxon>Agaricomycotina</taxon>
        <taxon>Agaricomycetes</taxon>
        <taxon>Agaricomycetidae</taxon>
        <taxon>Agaricales</taxon>
        <taxon>Pluteineae</taxon>
        <taxon>Amanitaceae</taxon>
        <taxon>Amanita</taxon>
    </lineage>
</organism>
<feature type="compositionally biased region" description="Basic and acidic residues" evidence="3">
    <location>
        <begin position="44"/>
        <end position="54"/>
    </location>
</feature>
<dbReference type="FunCoup" id="A0A0C2WEF3">
    <property type="interactions" value="550"/>
</dbReference>
<dbReference type="SMART" id="SM00025">
    <property type="entry name" value="Pumilio"/>
    <property type="match status" value="5"/>
</dbReference>
<evidence type="ECO:0000256" key="1">
    <source>
        <dbReference type="ARBA" id="ARBA00022737"/>
    </source>
</evidence>
<dbReference type="Gene3D" id="1.25.10.10">
    <property type="entry name" value="Leucine-rich Repeat Variant"/>
    <property type="match status" value="1"/>
</dbReference>
<dbReference type="Pfam" id="PF08144">
    <property type="entry name" value="CPL"/>
    <property type="match status" value="1"/>
</dbReference>
<name>A0A0C2WEF3_AMAMK</name>